<dbReference type="Proteomes" id="UP000799767">
    <property type="component" value="Unassembled WGS sequence"/>
</dbReference>
<evidence type="ECO:0000259" key="4">
    <source>
        <dbReference type="PROSITE" id="PS50850"/>
    </source>
</evidence>
<gene>
    <name evidence="5" type="ORF">BDY17DRAFT_34998</name>
</gene>
<dbReference type="InterPro" id="IPR036259">
    <property type="entry name" value="MFS_trans_sf"/>
</dbReference>
<dbReference type="GO" id="GO:0016020">
    <property type="term" value="C:membrane"/>
    <property type="evidence" value="ECO:0007669"/>
    <property type="project" value="UniProtKB-SubCell"/>
</dbReference>
<feature type="transmembrane region" description="Helical" evidence="3">
    <location>
        <begin position="298"/>
        <end position="317"/>
    </location>
</feature>
<feature type="transmembrane region" description="Helical" evidence="3">
    <location>
        <begin position="126"/>
        <end position="150"/>
    </location>
</feature>
<evidence type="ECO:0000256" key="1">
    <source>
        <dbReference type="ARBA" id="ARBA00004141"/>
    </source>
</evidence>
<feature type="transmembrane region" description="Helical" evidence="3">
    <location>
        <begin position="66"/>
        <end position="88"/>
    </location>
</feature>
<feature type="transmembrane region" description="Helical" evidence="3">
    <location>
        <begin position="323"/>
        <end position="340"/>
    </location>
</feature>
<dbReference type="PANTHER" id="PTHR11360:SF252">
    <property type="entry name" value="MAJOR FACILITATOR SUPERFAMILY (MFS) PROFILE DOMAIN-CONTAINING PROTEIN-RELATED"/>
    <property type="match status" value="1"/>
</dbReference>
<feature type="transmembrane region" description="Helical" evidence="3">
    <location>
        <begin position="227"/>
        <end position="249"/>
    </location>
</feature>
<comment type="subcellular location">
    <subcellularLocation>
        <location evidence="1">Membrane</location>
        <topology evidence="1">Multi-pass membrane protein</topology>
    </subcellularLocation>
</comment>
<dbReference type="SUPFAM" id="SSF103473">
    <property type="entry name" value="MFS general substrate transporter"/>
    <property type="match status" value="1"/>
</dbReference>
<dbReference type="InterPro" id="IPR011701">
    <property type="entry name" value="MFS"/>
</dbReference>
<evidence type="ECO:0000313" key="5">
    <source>
        <dbReference type="EMBL" id="KAF2480250.1"/>
    </source>
</evidence>
<organism evidence="5 6">
    <name type="scientific">Neohortaea acidophila</name>
    <dbReference type="NCBI Taxonomy" id="245834"/>
    <lineage>
        <taxon>Eukaryota</taxon>
        <taxon>Fungi</taxon>
        <taxon>Dikarya</taxon>
        <taxon>Ascomycota</taxon>
        <taxon>Pezizomycotina</taxon>
        <taxon>Dothideomycetes</taxon>
        <taxon>Dothideomycetidae</taxon>
        <taxon>Mycosphaerellales</taxon>
        <taxon>Teratosphaeriaceae</taxon>
        <taxon>Neohortaea</taxon>
    </lineage>
</organism>
<comment type="similarity">
    <text evidence="2">Belongs to the major facilitator superfamily. Monocarboxylate porter (TC 2.A.1.13) family.</text>
</comment>
<evidence type="ECO:0000256" key="3">
    <source>
        <dbReference type="SAM" id="Phobius"/>
    </source>
</evidence>
<name>A0A6A6PJM4_9PEZI</name>
<accession>A0A6A6PJM4</accession>
<dbReference type="InterPro" id="IPR020846">
    <property type="entry name" value="MFS_dom"/>
</dbReference>
<evidence type="ECO:0000313" key="6">
    <source>
        <dbReference type="Proteomes" id="UP000799767"/>
    </source>
</evidence>
<keyword evidence="3" id="KW-1133">Transmembrane helix</keyword>
<keyword evidence="6" id="KW-1185">Reference proteome</keyword>
<sequence length="422" mass="45613">MTENPEQEQKQASPEPAPEAEVDKFDLRGAWWQVLGGFLIFFVIWGLPISFGAFQDFYTLHYLSTYPASAIAWIGTVQGALLVAVGLLSGPLYDLGYWRLLYATGAFMCVFGLMMLSLSTEYYQVMLSQGFCIGIGSGLLYIPVLTLIGAAFKKQRALAMGVITSGIALGGIMYTLIYLYLLNTLGFGWMVRVIGFVSLAAFAIAAPTLRLGKRRAGTSRKLFDRAALTDVPFLLFTLAQFFVFLGYLVPLFYIPTFAQVALHTSQSTALYILIGSQGASLFGRLAATYVVRYVGVMVPWAGCCCASGILCFAWIAITEQSGFIAFAVLYGFFSGALVALPPSLFPSICPDPSKLGSRLGISWTSTAVAFLIGSPIAGAVIDVGTADFLGAQVWSGSMLLFSVLLLGALWIMLARKLKRVLI</sequence>
<feature type="transmembrane region" description="Helical" evidence="3">
    <location>
        <begin position="269"/>
        <end position="291"/>
    </location>
</feature>
<dbReference type="AlphaFoldDB" id="A0A6A6PJM4"/>
<feature type="transmembrane region" description="Helical" evidence="3">
    <location>
        <begin position="157"/>
        <end position="181"/>
    </location>
</feature>
<dbReference type="Pfam" id="PF07690">
    <property type="entry name" value="MFS_1"/>
    <property type="match status" value="1"/>
</dbReference>
<reference evidence="5" key="1">
    <citation type="journal article" date="2020" name="Stud. Mycol.">
        <title>101 Dothideomycetes genomes: a test case for predicting lifestyles and emergence of pathogens.</title>
        <authorList>
            <person name="Haridas S."/>
            <person name="Albert R."/>
            <person name="Binder M."/>
            <person name="Bloem J."/>
            <person name="Labutti K."/>
            <person name="Salamov A."/>
            <person name="Andreopoulos B."/>
            <person name="Baker S."/>
            <person name="Barry K."/>
            <person name="Bills G."/>
            <person name="Bluhm B."/>
            <person name="Cannon C."/>
            <person name="Castanera R."/>
            <person name="Culley D."/>
            <person name="Daum C."/>
            <person name="Ezra D."/>
            <person name="Gonzalez J."/>
            <person name="Henrissat B."/>
            <person name="Kuo A."/>
            <person name="Liang C."/>
            <person name="Lipzen A."/>
            <person name="Lutzoni F."/>
            <person name="Magnuson J."/>
            <person name="Mondo S."/>
            <person name="Nolan M."/>
            <person name="Ohm R."/>
            <person name="Pangilinan J."/>
            <person name="Park H.-J."/>
            <person name="Ramirez L."/>
            <person name="Alfaro M."/>
            <person name="Sun H."/>
            <person name="Tritt A."/>
            <person name="Yoshinaga Y."/>
            <person name="Zwiers L.-H."/>
            <person name="Turgeon B."/>
            <person name="Goodwin S."/>
            <person name="Spatafora J."/>
            <person name="Crous P."/>
            <person name="Grigoriev I."/>
        </authorList>
    </citation>
    <scope>NUCLEOTIDE SEQUENCE</scope>
    <source>
        <strain evidence="5">CBS 113389</strain>
    </source>
</reference>
<feature type="transmembrane region" description="Helical" evidence="3">
    <location>
        <begin position="187"/>
        <end position="206"/>
    </location>
</feature>
<protein>
    <submittedName>
        <fullName evidence="5">Major facilitator superfamily domain-containing protein</fullName>
    </submittedName>
</protein>
<dbReference type="EMBL" id="MU001640">
    <property type="protein sequence ID" value="KAF2480250.1"/>
    <property type="molecule type" value="Genomic_DNA"/>
</dbReference>
<feature type="transmembrane region" description="Helical" evidence="3">
    <location>
        <begin position="393"/>
        <end position="413"/>
    </location>
</feature>
<proteinExistence type="inferred from homology"/>
<feature type="transmembrane region" description="Helical" evidence="3">
    <location>
        <begin position="361"/>
        <end position="381"/>
    </location>
</feature>
<keyword evidence="3" id="KW-0472">Membrane</keyword>
<feature type="transmembrane region" description="Helical" evidence="3">
    <location>
        <begin position="100"/>
        <end position="120"/>
    </location>
</feature>
<dbReference type="PROSITE" id="PS50850">
    <property type="entry name" value="MFS"/>
    <property type="match status" value="1"/>
</dbReference>
<feature type="transmembrane region" description="Helical" evidence="3">
    <location>
        <begin position="34"/>
        <end position="54"/>
    </location>
</feature>
<dbReference type="OrthoDB" id="6509908at2759"/>
<dbReference type="PANTHER" id="PTHR11360">
    <property type="entry name" value="MONOCARBOXYLATE TRANSPORTER"/>
    <property type="match status" value="1"/>
</dbReference>
<dbReference type="InterPro" id="IPR050327">
    <property type="entry name" value="Proton-linked_MCT"/>
</dbReference>
<keyword evidence="3" id="KW-0812">Transmembrane</keyword>
<dbReference type="GO" id="GO:0022857">
    <property type="term" value="F:transmembrane transporter activity"/>
    <property type="evidence" value="ECO:0007669"/>
    <property type="project" value="InterPro"/>
</dbReference>
<evidence type="ECO:0000256" key="2">
    <source>
        <dbReference type="ARBA" id="ARBA00006727"/>
    </source>
</evidence>
<feature type="domain" description="Major facilitator superfamily (MFS) profile" evidence="4">
    <location>
        <begin position="29"/>
        <end position="419"/>
    </location>
</feature>
<dbReference type="GeneID" id="54479180"/>
<dbReference type="RefSeq" id="XP_033586820.1">
    <property type="nucleotide sequence ID" value="XM_033738178.1"/>
</dbReference>
<dbReference type="Gene3D" id="1.20.1250.20">
    <property type="entry name" value="MFS general substrate transporter like domains"/>
    <property type="match status" value="2"/>
</dbReference>